<feature type="compositionally biased region" description="Low complexity" evidence="1">
    <location>
        <begin position="62"/>
        <end position="77"/>
    </location>
</feature>
<gene>
    <name evidence="3" type="ORF">BPAG_LOCUS2665</name>
</gene>
<feature type="compositionally biased region" description="Acidic residues" evidence="1">
    <location>
        <begin position="78"/>
        <end position="97"/>
    </location>
</feature>
<dbReference type="WBParaSite" id="BPAG_0000269501-mRNA-1">
    <property type="protein sequence ID" value="BPAG_0000269501-mRNA-1"/>
    <property type="gene ID" value="BPAG_0000269501"/>
</dbReference>
<keyword evidence="2" id="KW-1133">Transmembrane helix</keyword>
<reference evidence="5" key="1">
    <citation type="submission" date="2017-02" db="UniProtKB">
        <authorList>
            <consortium name="WormBaseParasite"/>
        </authorList>
    </citation>
    <scope>IDENTIFICATION</scope>
</reference>
<feature type="transmembrane region" description="Helical" evidence="2">
    <location>
        <begin position="133"/>
        <end position="155"/>
    </location>
</feature>
<organism evidence="5">
    <name type="scientific">Brugia pahangi</name>
    <name type="common">Filarial nematode worm</name>
    <dbReference type="NCBI Taxonomy" id="6280"/>
    <lineage>
        <taxon>Eukaryota</taxon>
        <taxon>Metazoa</taxon>
        <taxon>Ecdysozoa</taxon>
        <taxon>Nematoda</taxon>
        <taxon>Chromadorea</taxon>
        <taxon>Rhabditida</taxon>
        <taxon>Spirurina</taxon>
        <taxon>Spiruromorpha</taxon>
        <taxon>Filarioidea</taxon>
        <taxon>Onchocercidae</taxon>
        <taxon>Brugia</taxon>
    </lineage>
</organism>
<evidence type="ECO:0000313" key="5">
    <source>
        <dbReference type="WBParaSite" id="BPAG_0000269501-mRNA-1"/>
    </source>
</evidence>
<keyword evidence="2" id="KW-0472">Membrane</keyword>
<sequence>MQIVNDSYFKDERCRMTLLSSSSSIATNFYIPITTVNMQPNRAIHNSHIHYQNKNDNDSDDSTNNSGNNNNSSNNNNGDDDDNVDDRDNDDGSDDNNDNNKDNGNGKLKQNDNRSFFDSNYHYLQIDRNSINILLKVAAAFVLLSIAGCLVLQHLRINRLDYRIRRIELNSAYSIQVGLF</sequence>
<protein>
    <submittedName>
        <fullName evidence="5">RING zinc finger-containing protein</fullName>
    </submittedName>
</protein>
<name>A0A0N4T3B5_BRUPA</name>
<proteinExistence type="predicted"/>
<dbReference type="STRING" id="6280.A0A0N4T3B5"/>
<dbReference type="EMBL" id="UZAD01000454">
    <property type="protein sequence ID" value="VDN83851.1"/>
    <property type="molecule type" value="Genomic_DNA"/>
</dbReference>
<accession>A0A0N4T3B5</accession>
<dbReference type="AlphaFoldDB" id="A0A0N4T3B5"/>
<dbReference type="Proteomes" id="UP000278627">
    <property type="component" value="Unassembled WGS sequence"/>
</dbReference>
<reference evidence="3 4" key="2">
    <citation type="submission" date="2018-11" db="EMBL/GenBank/DDBJ databases">
        <authorList>
            <consortium name="Pathogen Informatics"/>
        </authorList>
    </citation>
    <scope>NUCLEOTIDE SEQUENCE [LARGE SCALE GENOMIC DNA]</scope>
</reference>
<keyword evidence="4" id="KW-1185">Reference proteome</keyword>
<evidence type="ECO:0000256" key="2">
    <source>
        <dbReference type="SAM" id="Phobius"/>
    </source>
</evidence>
<feature type="region of interest" description="Disordered" evidence="1">
    <location>
        <begin position="51"/>
        <end position="113"/>
    </location>
</feature>
<keyword evidence="2" id="KW-0812">Transmembrane</keyword>
<evidence type="ECO:0000313" key="4">
    <source>
        <dbReference type="Proteomes" id="UP000278627"/>
    </source>
</evidence>
<evidence type="ECO:0000313" key="3">
    <source>
        <dbReference type="EMBL" id="VDN83851.1"/>
    </source>
</evidence>
<evidence type="ECO:0000256" key="1">
    <source>
        <dbReference type="SAM" id="MobiDB-lite"/>
    </source>
</evidence>